<sequence>MRVGIAVAVALRRLEWPMEYSSLMGVRESSDTLTVMLFTLWLGWLRDSFYRCRLWVFLCFLNRNELTIP</sequence>
<dbReference type="EMBL" id="LUKJ01000001">
    <property type="protein sequence ID" value="KZN21284.1"/>
    <property type="molecule type" value="Genomic_DNA"/>
</dbReference>
<proteinExistence type="predicted"/>
<dbReference type="AlphaFoldDB" id="A0A166R4A0"/>
<organism evidence="1 2">
    <name type="scientific">Pseudomonas fluorescens</name>
    <dbReference type="NCBI Taxonomy" id="294"/>
    <lineage>
        <taxon>Bacteria</taxon>
        <taxon>Pseudomonadati</taxon>
        <taxon>Pseudomonadota</taxon>
        <taxon>Gammaproteobacteria</taxon>
        <taxon>Pseudomonadales</taxon>
        <taxon>Pseudomonadaceae</taxon>
        <taxon>Pseudomonas</taxon>
    </lineage>
</organism>
<evidence type="ECO:0000313" key="2">
    <source>
        <dbReference type="Proteomes" id="UP000076489"/>
    </source>
</evidence>
<reference evidence="2" key="1">
    <citation type="submission" date="2016-03" db="EMBL/GenBank/DDBJ databases">
        <authorList>
            <person name="Ray J."/>
            <person name="Price M."/>
            <person name="Deutschbauer A."/>
        </authorList>
    </citation>
    <scope>NUCLEOTIDE SEQUENCE [LARGE SCALE GENOMIC DNA]</scope>
    <source>
        <strain evidence="2">FW300-N1B4</strain>
    </source>
</reference>
<gene>
    <name evidence="1" type="ORF">A1D17_02315</name>
</gene>
<comment type="caution">
    <text evidence="1">The sequence shown here is derived from an EMBL/GenBank/DDBJ whole genome shotgun (WGS) entry which is preliminary data.</text>
</comment>
<name>A0A166R4A0_PSEFL</name>
<protein>
    <submittedName>
        <fullName evidence="1">Uncharacterized protein</fullName>
    </submittedName>
</protein>
<dbReference type="Proteomes" id="UP000076489">
    <property type="component" value="Unassembled WGS sequence"/>
</dbReference>
<accession>A0A166R4A0</accession>
<reference evidence="1 2" key="2">
    <citation type="journal article" date="2018" name="Nature">
        <title>Mutant phenotypes for thousands of bacterial genes of unknown function.</title>
        <authorList>
            <person name="Price M.N."/>
            <person name="Wetmore K.M."/>
            <person name="Waters R.J."/>
            <person name="Callaghan M."/>
            <person name="Ray J."/>
            <person name="Liu H."/>
            <person name="Kuehl J.V."/>
            <person name="Melnyk R.A."/>
            <person name="Lamson J.S."/>
            <person name="Suh Y."/>
            <person name="Carlson H.K."/>
            <person name="Esquivel Z."/>
            <person name="Sadeeshkumar H."/>
            <person name="Chakraborty R."/>
            <person name="Zane G.M."/>
            <person name="Rubin B.E."/>
            <person name="Wall J.D."/>
            <person name="Visel A."/>
            <person name="Bristow J."/>
            <person name="Blow M.J."/>
            <person name="Arkin A.P."/>
            <person name="Deutschbauer A.M."/>
        </authorList>
    </citation>
    <scope>NUCLEOTIDE SEQUENCE [LARGE SCALE GENOMIC DNA]</scope>
    <source>
        <strain evidence="1 2">FW300-N1B4</strain>
    </source>
</reference>
<evidence type="ECO:0000313" key="1">
    <source>
        <dbReference type="EMBL" id="KZN21284.1"/>
    </source>
</evidence>